<evidence type="ECO:0000313" key="3">
    <source>
        <dbReference type="Proteomes" id="UP001153076"/>
    </source>
</evidence>
<keyword evidence="1" id="KW-0812">Transmembrane</keyword>
<dbReference type="OrthoDB" id="1001765at2759"/>
<dbReference type="PANTHER" id="PTHR31694:SF26">
    <property type="entry name" value="OS05G0151100 PROTEIN"/>
    <property type="match status" value="1"/>
</dbReference>
<reference evidence="2" key="1">
    <citation type="submission" date="2022-04" db="EMBL/GenBank/DDBJ databases">
        <title>Carnegiea gigantea Genome sequencing and assembly v2.</title>
        <authorList>
            <person name="Copetti D."/>
            <person name="Sanderson M.J."/>
            <person name="Burquez A."/>
            <person name="Wojciechowski M.F."/>
        </authorList>
    </citation>
    <scope>NUCLEOTIDE SEQUENCE</scope>
    <source>
        <strain evidence="2">SGP5-SGP5p</strain>
        <tissue evidence="2">Aerial part</tissue>
    </source>
</reference>
<evidence type="ECO:0000256" key="1">
    <source>
        <dbReference type="SAM" id="Phobius"/>
    </source>
</evidence>
<gene>
    <name evidence="2" type="ORF">Cgig2_017012</name>
</gene>
<protein>
    <recommendedName>
        <fullName evidence="4">Desiccation-related protein PCC13-62</fullName>
    </recommendedName>
</protein>
<dbReference type="InterPro" id="IPR052965">
    <property type="entry name" value="Pigment-catalase-like"/>
</dbReference>
<keyword evidence="1" id="KW-1133">Transmembrane helix</keyword>
<dbReference type="Pfam" id="PF13668">
    <property type="entry name" value="Ferritin_2"/>
    <property type="match status" value="1"/>
</dbReference>
<dbReference type="Proteomes" id="UP001153076">
    <property type="component" value="Unassembled WGS sequence"/>
</dbReference>
<evidence type="ECO:0000313" key="2">
    <source>
        <dbReference type="EMBL" id="KAJ8443529.1"/>
    </source>
</evidence>
<dbReference type="EMBL" id="JAKOGI010000117">
    <property type="protein sequence ID" value="KAJ8443529.1"/>
    <property type="molecule type" value="Genomic_DNA"/>
</dbReference>
<sequence length="372" mass="41192">MTPLVYYRYESLVNYLIPLPSSLKILTDSNMAPSLTYLPTLILFLLLLALGSVHGHSGGELKPLDSDEDLGLYDPFYDNYNPNLTCQSPFPPYTLPIYKADVTLLQFAQNIEHLECDFFLWGALGYGLDAVAPELTLGGPPPIGVRKANLDKLVESIITEFGYEEVGHLRALKRTVGGIPRPLMDLSPENFARVIDRAFEHPLDPPFDPYRDSLSFMMASYIIPYVGLNGYVGANPQIQGYVSKRLLAGLLGVEGGQDAVIRTYLYERANETAHPYEFTVAEYTNRISILRNKLGMCGIKDEGVVVPPELGAEGRTSTNVLSANRDSLSYPRTPAEILRITYETGDEHVPGGFYPKGANGKIARSYLEEKSD</sequence>
<organism evidence="2 3">
    <name type="scientific">Carnegiea gigantea</name>
    <dbReference type="NCBI Taxonomy" id="171969"/>
    <lineage>
        <taxon>Eukaryota</taxon>
        <taxon>Viridiplantae</taxon>
        <taxon>Streptophyta</taxon>
        <taxon>Embryophyta</taxon>
        <taxon>Tracheophyta</taxon>
        <taxon>Spermatophyta</taxon>
        <taxon>Magnoliopsida</taxon>
        <taxon>eudicotyledons</taxon>
        <taxon>Gunneridae</taxon>
        <taxon>Pentapetalae</taxon>
        <taxon>Caryophyllales</taxon>
        <taxon>Cactineae</taxon>
        <taxon>Cactaceae</taxon>
        <taxon>Cactoideae</taxon>
        <taxon>Echinocereeae</taxon>
        <taxon>Carnegiea</taxon>
    </lineage>
</organism>
<dbReference type="AlphaFoldDB" id="A0A9Q1KIM7"/>
<evidence type="ECO:0008006" key="4">
    <source>
        <dbReference type="Google" id="ProtNLM"/>
    </source>
</evidence>
<name>A0A9Q1KIM7_9CARY</name>
<dbReference type="PANTHER" id="PTHR31694">
    <property type="entry name" value="DESICCATION-LIKE PROTEIN"/>
    <property type="match status" value="1"/>
</dbReference>
<proteinExistence type="predicted"/>
<keyword evidence="3" id="KW-1185">Reference proteome</keyword>
<keyword evidence="1" id="KW-0472">Membrane</keyword>
<feature type="transmembrane region" description="Helical" evidence="1">
    <location>
        <begin position="35"/>
        <end position="53"/>
    </location>
</feature>
<comment type="caution">
    <text evidence="2">The sequence shown here is derived from an EMBL/GenBank/DDBJ whole genome shotgun (WGS) entry which is preliminary data.</text>
</comment>
<accession>A0A9Q1KIM7</accession>